<gene>
    <name evidence="2" type="ORF">GCM10008937_06290</name>
</gene>
<evidence type="ECO:0000259" key="1">
    <source>
        <dbReference type="PROSITE" id="PS51708"/>
    </source>
</evidence>
<dbReference type="RefSeq" id="WP_343755970.1">
    <property type="nucleotide sequence ID" value="NZ_BAAADB010000004.1"/>
</dbReference>
<sequence>MGSLSAHRQYRHLRAEALKGDEEAVHRLRKLAREAEVHARVGGLPKRGRRVWKQVRRAASALRDHDVTGPLVREALQALTVPAAEVTAVLTAWNAQRAALLGSLTLPRRVPRLPDSPGRRRWERFLAAETGRVLATVPPRDGRVHAEQWHDWRKALKRYRAVLELRTRSPEALVALLRSLGDAQDAQTLLELTGRDPLLTPYRPGLSRAAQARRRAARQAAWLHWERLGGDLQRPV</sequence>
<protein>
    <submittedName>
        <fullName evidence="2">CHAD domain-containing protein</fullName>
    </submittedName>
</protein>
<feature type="domain" description="CHAD" evidence="1">
    <location>
        <begin position="1"/>
        <end position="234"/>
    </location>
</feature>
<dbReference type="InterPro" id="IPR038186">
    <property type="entry name" value="CHAD_dom_sf"/>
</dbReference>
<name>A0ABP3LJD9_9DEIO</name>
<comment type="caution">
    <text evidence="2">The sequence shown here is derived from an EMBL/GenBank/DDBJ whole genome shotgun (WGS) entry which is preliminary data.</text>
</comment>
<dbReference type="Gene3D" id="1.40.20.10">
    <property type="entry name" value="CHAD domain"/>
    <property type="match status" value="1"/>
</dbReference>
<keyword evidence="3" id="KW-1185">Reference proteome</keyword>
<evidence type="ECO:0000313" key="2">
    <source>
        <dbReference type="EMBL" id="GAA0501547.1"/>
    </source>
</evidence>
<dbReference type="SMART" id="SM00880">
    <property type="entry name" value="CHAD"/>
    <property type="match status" value="1"/>
</dbReference>
<proteinExistence type="predicted"/>
<reference evidence="3" key="1">
    <citation type="journal article" date="2019" name="Int. J. Syst. Evol. Microbiol.">
        <title>The Global Catalogue of Microorganisms (GCM) 10K type strain sequencing project: providing services to taxonomists for standard genome sequencing and annotation.</title>
        <authorList>
            <consortium name="The Broad Institute Genomics Platform"/>
            <consortium name="The Broad Institute Genome Sequencing Center for Infectious Disease"/>
            <person name="Wu L."/>
            <person name="Ma J."/>
        </authorList>
    </citation>
    <scope>NUCLEOTIDE SEQUENCE [LARGE SCALE GENOMIC DNA]</scope>
    <source>
        <strain evidence="3">JCM 14368</strain>
    </source>
</reference>
<dbReference type="PROSITE" id="PS51708">
    <property type="entry name" value="CHAD"/>
    <property type="match status" value="1"/>
</dbReference>
<organism evidence="2 3">
    <name type="scientific">Deinococcus depolymerans</name>
    <dbReference type="NCBI Taxonomy" id="392408"/>
    <lineage>
        <taxon>Bacteria</taxon>
        <taxon>Thermotogati</taxon>
        <taxon>Deinococcota</taxon>
        <taxon>Deinococci</taxon>
        <taxon>Deinococcales</taxon>
        <taxon>Deinococcaceae</taxon>
        <taxon>Deinococcus</taxon>
    </lineage>
</organism>
<evidence type="ECO:0000313" key="3">
    <source>
        <dbReference type="Proteomes" id="UP001500191"/>
    </source>
</evidence>
<accession>A0ABP3LJD9</accession>
<dbReference type="InterPro" id="IPR007899">
    <property type="entry name" value="CHAD_dom"/>
</dbReference>
<dbReference type="Proteomes" id="UP001500191">
    <property type="component" value="Unassembled WGS sequence"/>
</dbReference>
<dbReference type="EMBL" id="BAAADB010000004">
    <property type="protein sequence ID" value="GAA0501547.1"/>
    <property type="molecule type" value="Genomic_DNA"/>
</dbReference>